<evidence type="ECO:0000313" key="2">
    <source>
        <dbReference type="Proteomes" id="UP001151699"/>
    </source>
</evidence>
<name>A0A9Q0MWC7_9DIPT</name>
<gene>
    <name evidence="1" type="ORF">Bhyg_11229</name>
</gene>
<proteinExistence type="predicted"/>
<dbReference type="EMBL" id="WJQU01000003">
    <property type="protein sequence ID" value="KAJ6638494.1"/>
    <property type="molecule type" value="Genomic_DNA"/>
</dbReference>
<protein>
    <submittedName>
        <fullName evidence="1">Uncharacterized protein</fullName>
    </submittedName>
</protein>
<reference evidence="1" key="1">
    <citation type="submission" date="2022-07" db="EMBL/GenBank/DDBJ databases">
        <authorList>
            <person name="Trinca V."/>
            <person name="Uliana J.V.C."/>
            <person name="Torres T.T."/>
            <person name="Ward R.J."/>
            <person name="Monesi N."/>
        </authorList>
    </citation>
    <scope>NUCLEOTIDE SEQUENCE</scope>
    <source>
        <strain evidence="1">HSMRA1968</strain>
        <tissue evidence="1">Whole embryos</tissue>
    </source>
</reference>
<accession>A0A9Q0MWC7</accession>
<dbReference type="Proteomes" id="UP001151699">
    <property type="component" value="Chromosome X"/>
</dbReference>
<evidence type="ECO:0000313" key="1">
    <source>
        <dbReference type="EMBL" id="KAJ6638494.1"/>
    </source>
</evidence>
<organism evidence="1 2">
    <name type="scientific">Pseudolycoriella hygida</name>
    <dbReference type="NCBI Taxonomy" id="35572"/>
    <lineage>
        <taxon>Eukaryota</taxon>
        <taxon>Metazoa</taxon>
        <taxon>Ecdysozoa</taxon>
        <taxon>Arthropoda</taxon>
        <taxon>Hexapoda</taxon>
        <taxon>Insecta</taxon>
        <taxon>Pterygota</taxon>
        <taxon>Neoptera</taxon>
        <taxon>Endopterygota</taxon>
        <taxon>Diptera</taxon>
        <taxon>Nematocera</taxon>
        <taxon>Sciaroidea</taxon>
        <taxon>Sciaridae</taxon>
        <taxon>Pseudolycoriella</taxon>
    </lineage>
</organism>
<sequence length="17" mass="2210">MQKISRNERRKKHKITR</sequence>
<comment type="caution">
    <text evidence="1">The sequence shown here is derived from an EMBL/GenBank/DDBJ whole genome shotgun (WGS) entry which is preliminary data.</text>
</comment>
<dbReference type="AlphaFoldDB" id="A0A9Q0MWC7"/>
<keyword evidence="2" id="KW-1185">Reference proteome</keyword>